<name>A0ABV9H5V5_9HYPH</name>
<proteinExistence type="predicted"/>
<organism evidence="1 2">
    <name type="scientific">Daeguia caeni</name>
    <dbReference type="NCBI Taxonomy" id="439612"/>
    <lineage>
        <taxon>Bacteria</taxon>
        <taxon>Pseudomonadati</taxon>
        <taxon>Pseudomonadota</taxon>
        <taxon>Alphaproteobacteria</taxon>
        <taxon>Hyphomicrobiales</taxon>
        <taxon>Brucellaceae</taxon>
        <taxon>Daeguia</taxon>
    </lineage>
</organism>
<evidence type="ECO:0000313" key="1">
    <source>
        <dbReference type="EMBL" id="MFC4624891.1"/>
    </source>
</evidence>
<comment type="caution">
    <text evidence="1">The sequence shown here is derived from an EMBL/GenBank/DDBJ whole genome shotgun (WGS) entry which is preliminary data.</text>
</comment>
<dbReference type="EMBL" id="JBHSEL010000048">
    <property type="protein sequence ID" value="MFC4624891.1"/>
    <property type="molecule type" value="Genomic_DNA"/>
</dbReference>
<dbReference type="RefSeq" id="WP_374832861.1">
    <property type="nucleotide sequence ID" value="NZ_JBHEEZ010000019.1"/>
</dbReference>
<gene>
    <name evidence="1" type="ORF">ACFO1V_06585</name>
</gene>
<evidence type="ECO:0000313" key="2">
    <source>
        <dbReference type="Proteomes" id="UP001596042"/>
    </source>
</evidence>
<protein>
    <submittedName>
        <fullName evidence="1">Uncharacterized protein</fullName>
    </submittedName>
</protein>
<keyword evidence="2" id="KW-1185">Reference proteome</keyword>
<accession>A0ABV9H5V5</accession>
<reference evidence="2" key="1">
    <citation type="journal article" date="2019" name="Int. J. Syst. Evol. Microbiol.">
        <title>The Global Catalogue of Microorganisms (GCM) 10K type strain sequencing project: providing services to taxonomists for standard genome sequencing and annotation.</title>
        <authorList>
            <consortium name="The Broad Institute Genomics Platform"/>
            <consortium name="The Broad Institute Genome Sequencing Center for Infectious Disease"/>
            <person name="Wu L."/>
            <person name="Ma J."/>
        </authorList>
    </citation>
    <scope>NUCLEOTIDE SEQUENCE [LARGE SCALE GENOMIC DNA]</scope>
    <source>
        <strain evidence="2">CGMCC 1.15731</strain>
    </source>
</reference>
<dbReference type="Proteomes" id="UP001596042">
    <property type="component" value="Unassembled WGS sequence"/>
</dbReference>
<sequence length="91" mass="10627">MNASPPKPPSARPPLDGLRRQLAKSREARGRLPRDGYVRETFILPSLAARQKAREWFDNFPRAAYWTEIESWCERPDDVIEFTMRRLPTAD</sequence>